<dbReference type="AlphaFoldDB" id="A0A175WBK0"/>
<dbReference type="EMBL" id="LCTW02000045">
    <property type="protein sequence ID" value="KXX80993.1"/>
    <property type="molecule type" value="Genomic_DNA"/>
</dbReference>
<proteinExistence type="predicted"/>
<sequence length="579" mass="65174">MLTDDSCVVRAFSLLHSLLGPKDLLGGAARGRDFISWADNERNYDSSILAVVPKNFRLGSHGRDMGKAGIFHGRYVCCHDIVESSYRNRYPTLFTPSEVPRHFEIRRAREWLDYCTANHRTCSRMGAGPIDIALIDCASAFIVSGIPGAQYVALSYVWGRGPQFSWDAGTRRLPRELSRVVQDAIKVTKKLGFDYLWVDKYCIDQGNEREKHAQIRQMDLIYHGAAVTLIAAAGNDEDTGLAGISAPRNVCQTTIALSDYGVGLAVPLRPVQEVIRQSRWATRGWTYQEAFLSRRRLVFTDQEVYFECDGMSCKESMAMLLPESHVADKSRILPFMPAGIFGLAQLEAEMWNRRTSWKSGVNMDRERNWMMVTTCIKEYTSRTLSYASDSLNAFEGVLRSFENTANAPIRHLWGMPFVPHSAKSAKLPDSTSPLSLFLSGLCWFHIRRTEAPIQRRPQFPSWSWSGWSGPVDGFLDPVEFYPHVREAYLEDAAGNRIPFDRHSVETPVQSHASRILVLDTYFLLGGDWEIPFGSRQEGTLGSGDIKIVVLGLEGVITLDDPGTSLERLRTLKADRKVGW</sequence>
<dbReference type="VEuPathDB" id="FungiDB:MMYC01_205171"/>
<evidence type="ECO:0000313" key="2">
    <source>
        <dbReference type="EMBL" id="KXX80993.1"/>
    </source>
</evidence>
<organism evidence="2 3">
    <name type="scientific">Madurella mycetomatis</name>
    <dbReference type="NCBI Taxonomy" id="100816"/>
    <lineage>
        <taxon>Eukaryota</taxon>
        <taxon>Fungi</taxon>
        <taxon>Dikarya</taxon>
        <taxon>Ascomycota</taxon>
        <taxon>Pezizomycotina</taxon>
        <taxon>Sordariomycetes</taxon>
        <taxon>Sordariomycetidae</taxon>
        <taxon>Sordariales</taxon>
        <taxon>Sordariales incertae sedis</taxon>
        <taxon>Madurella</taxon>
    </lineage>
</organism>
<comment type="caution">
    <text evidence="2">The sequence shown here is derived from an EMBL/GenBank/DDBJ whole genome shotgun (WGS) entry which is preliminary data.</text>
</comment>
<dbReference type="InterPro" id="IPR010730">
    <property type="entry name" value="HET"/>
</dbReference>
<evidence type="ECO:0000259" key="1">
    <source>
        <dbReference type="Pfam" id="PF06985"/>
    </source>
</evidence>
<dbReference type="STRING" id="100816.A0A175WBK0"/>
<reference evidence="2 3" key="1">
    <citation type="journal article" date="2016" name="Genome Announc.">
        <title>Genome Sequence of Madurella mycetomatis mm55, Isolated from a Human Mycetoma Case in Sudan.</title>
        <authorList>
            <person name="Smit S."/>
            <person name="Derks M.F."/>
            <person name="Bervoets S."/>
            <person name="Fahal A."/>
            <person name="van Leeuwen W."/>
            <person name="van Belkum A."/>
            <person name="van de Sande W.W."/>
        </authorList>
    </citation>
    <scope>NUCLEOTIDE SEQUENCE [LARGE SCALE GENOMIC DNA]</scope>
    <source>
        <strain evidence="3">mm55</strain>
    </source>
</reference>
<name>A0A175WBK0_9PEZI</name>
<dbReference type="PANTHER" id="PTHR33112">
    <property type="entry name" value="DOMAIN PROTEIN, PUTATIVE-RELATED"/>
    <property type="match status" value="1"/>
</dbReference>
<dbReference type="Proteomes" id="UP000078237">
    <property type="component" value="Unassembled WGS sequence"/>
</dbReference>
<dbReference type="PANTHER" id="PTHR33112:SF1">
    <property type="entry name" value="HETEROKARYON INCOMPATIBILITY DOMAIN-CONTAINING PROTEIN"/>
    <property type="match status" value="1"/>
</dbReference>
<protein>
    <submittedName>
        <fullName evidence="2">Heterokaryon incompatibility protein 6, OR allele</fullName>
    </submittedName>
</protein>
<dbReference type="Pfam" id="PF06985">
    <property type="entry name" value="HET"/>
    <property type="match status" value="1"/>
</dbReference>
<gene>
    <name evidence="2" type="ORF">MMYC01_205171</name>
</gene>
<dbReference type="OrthoDB" id="4589334at2759"/>
<keyword evidence="3" id="KW-1185">Reference proteome</keyword>
<accession>A0A175WBK0</accession>
<feature type="domain" description="Heterokaryon incompatibility" evidence="1">
    <location>
        <begin position="151"/>
        <end position="289"/>
    </location>
</feature>
<evidence type="ECO:0000313" key="3">
    <source>
        <dbReference type="Proteomes" id="UP000078237"/>
    </source>
</evidence>